<dbReference type="SMART" id="SM00240">
    <property type="entry name" value="FHA"/>
    <property type="match status" value="2"/>
</dbReference>
<dbReference type="InterPro" id="IPR050923">
    <property type="entry name" value="Cell_Proc_Reg/RNA_Proc"/>
</dbReference>
<evidence type="ECO:0000313" key="3">
    <source>
        <dbReference type="EMBL" id="TKC81643.1"/>
    </source>
</evidence>
<sequence length="638" mass="69269">MAPDAVPIAEIQTPLARRFDIVLKPVSHPEFGEIRIDSELFAVGRAETPFAAGRAEVIAELSRRHARIFFEHGIAYIADLGSKNGTTVNGAEVKQKPHPLHHGDEIRFAGVLAFRVELLPRAVPPLAQTVVVTLTPERGDLGLQPIVISGFPFLISKIDDTFARYKDAYPHQVNYVSRHHAHLFLRDGEVFVEDLGSTNGTFLGGKRLEESALVLEDGATLAIGGNHFVYRAEIHRGPVADPTVTKMKAGGEGTERLPEAAASAATATATATAAAQPAIDPDRTTFVGSAHSFLDIFCVDPALKQDDEVNPDAAIAQEPRRGAGNRFAVFVAELSEAFGGSGEPDMRRLRWWGGALLAAICLLLVVLYVRGAPQREMNALVAAGRYATAAQKADQYLARHPGDAGFEAEGAEVLMKAKVPDWLAAMQAHAFDRARSIVGEMQTLAQHNGEARPLVAELAWMGDLESFWATRGGADAPIRIFRDEPVIGGLIDRWSDDADEHQRALDQIVSFVPEFAAPYADTLSHLRKLQSDDSVYVAAAGRLKSAIDKALDDDRLDPLTPMLDDYSERYPRLTGLDSIRGDLRAYQQVESDARAGNAQALADELKQLRFATPPFQARLAKLERRVTASALHGTGDAK</sequence>
<dbReference type="AlphaFoldDB" id="A0A4U1HN88"/>
<evidence type="ECO:0000259" key="2">
    <source>
        <dbReference type="PROSITE" id="PS50006"/>
    </source>
</evidence>
<feature type="domain" description="FHA" evidence="2">
    <location>
        <begin position="41"/>
        <end position="93"/>
    </location>
</feature>
<keyword evidence="1" id="KW-0472">Membrane</keyword>
<evidence type="ECO:0000313" key="4">
    <source>
        <dbReference type="Proteomes" id="UP000305539"/>
    </source>
</evidence>
<keyword evidence="1" id="KW-0812">Transmembrane</keyword>
<gene>
    <name evidence="3" type="ORF">FAZ69_27135</name>
</gene>
<dbReference type="CDD" id="cd00060">
    <property type="entry name" value="FHA"/>
    <property type="match status" value="2"/>
</dbReference>
<keyword evidence="1" id="KW-1133">Transmembrane helix</keyword>
<organism evidence="3 4">
    <name type="scientific">Trinickia terrae</name>
    <dbReference type="NCBI Taxonomy" id="2571161"/>
    <lineage>
        <taxon>Bacteria</taxon>
        <taxon>Pseudomonadati</taxon>
        <taxon>Pseudomonadota</taxon>
        <taxon>Betaproteobacteria</taxon>
        <taxon>Burkholderiales</taxon>
        <taxon>Burkholderiaceae</taxon>
        <taxon>Trinickia</taxon>
    </lineage>
</organism>
<dbReference type="Pfam" id="PF00498">
    <property type="entry name" value="FHA"/>
    <property type="match status" value="2"/>
</dbReference>
<accession>A0A4U1HN88</accession>
<dbReference type="PANTHER" id="PTHR23308">
    <property type="entry name" value="NUCLEAR INHIBITOR OF PROTEIN PHOSPHATASE-1"/>
    <property type="match status" value="1"/>
</dbReference>
<dbReference type="SUPFAM" id="SSF49879">
    <property type="entry name" value="SMAD/FHA domain"/>
    <property type="match status" value="2"/>
</dbReference>
<dbReference type="OrthoDB" id="151099at2"/>
<reference evidence="3 4" key="1">
    <citation type="submission" date="2019-04" db="EMBL/GenBank/DDBJ databases">
        <title>Trinickia sp. 7GSK02, isolated from subtropical forest soil.</title>
        <authorList>
            <person name="Gao Z.-H."/>
            <person name="Qiu L.-H."/>
        </authorList>
    </citation>
    <scope>NUCLEOTIDE SEQUENCE [LARGE SCALE GENOMIC DNA]</scope>
    <source>
        <strain evidence="3 4">7GSK02</strain>
    </source>
</reference>
<feature type="domain" description="FHA" evidence="2">
    <location>
        <begin position="153"/>
        <end position="208"/>
    </location>
</feature>
<evidence type="ECO:0000256" key="1">
    <source>
        <dbReference type="SAM" id="Phobius"/>
    </source>
</evidence>
<comment type="caution">
    <text evidence="3">The sequence shown here is derived from an EMBL/GenBank/DDBJ whole genome shotgun (WGS) entry which is preliminary data.</text>
</comment>
<dbReference type="PROSITE" id="PS50006">
    <property type="entry name" value="FHA_DOMAIN"/>
    <property type="match status" value="2"/>
</dbReference>
<feature type="transmembrane region" description="Helical" evidence="1">
    <location>
        <begin position="351"/>
        <end position="369"/>
    </location>
</feature>
<dbReference type="Gene3D" id="2.60.200.20">
    <property type="match status" value="2"/>
</dbReference>
<dbReference type="EMBL" id="SWJE01000017">
    <property type="protein sequence ID" value="TKC81643.1"/>
    <property type="molecule type" value="Genomic_DNA"/>
</dbReference>
<keyword evidence="4" id="KW-1185">Reference proteome</keyword>
<dbReference type="InterPro" id="IPR008984">
    <property type="entry name" value="SMAD_FHA_dom_sf"/>
</dbReference>
<dbReference type="Proteomes" id="UP000305539">
    <property type="component" value="Unassembled WGS sequence"/>
</dbReference>
<proteinExistence type="predicted"/>
<dbReference type="RefSeq" id="WP_136898184.1">
    <property type="nucleotide sequence ID" value="NZ_SWJE01000017.1"/>
</dbReference>
<protein>
    <submittedName>
        <fullName evidence="3">FHA domain-containing protein</fullName>
    </submittedName>
</protein>
<dbReference type="InterPro" id="IPR000253">
    <property type="entry name" value="FHA_dom"/>
</dbReference>
<name>A0A4U1HN88_9BURK</name>